<accession>A0ACB7RMV8</accession>
<proteinExistence type="predicted"/>
<gene>
    <name evidence="1" type="ORF">HPB50_007149</name>
</gene>
<evidence type="ECO:0000313" key="2">
    <source>
        <dbReference type="Proteomes" id="UP000821845"/>
    </source>
</evidence>
<protein>
    <submittedName>
        <fullName evidence="1">Uncharacterized protein</fullName>
    </submittedName>
</protein>
<dbReference type="Proteomes" id="UP000821845">
    <property type="component" value="Chromosome 8"/>
</dbReference>
<evidence type="ECO:0000313" key="1">
    <source>
        <dbReference type="EMBL" id="KAH6923798.1"/>
    </source>
</evidence>
<sequence>MLVSHCRRVCKILRSECWRQSRFPKDCLRAACSTCGDSRNDRRLYRVWYDSAVNVTEVLWRQVWVVLHKKQKNAGEPGKLLVLGDTQVDEEQKDILKLGPKLCVEPSLQLPDRLALARDISRNSVKECIERDNDEASFRNSSGRYHSGGHEVYCLCFWTSLGGVAVYNPLHRYSEREARALRKMLGGDPGRYCWGEYDDL</sequence>
<reference evidence="1" key="1">
    <citation type="submission" date="2020-05" db="EMBL/GenBank/DDBJ databases">
        <title>Large-scale comparative analyses of tick genomes elucidate their genetic diversity and vector capacities.</title>
        <authorList>
            <person name="Jia N."/>
            <person name="Wang J."/>
            <person name="Shi W."/>
            <person name="Du L."/>
            <person name="Sun Y."/>
            <person name="Zhan W."/>
            <person name="Jiang J."/>
            <person name="Wang Q."/>
            <person name="Zhang B."/>
            <person name="Ji P."/>
            <person name="Sakyi L.B."/>
            <person name="Cui X."/>
            <person name="Yuan T."/>
            <person name="Jiang B."/>
            <person name="Yang W."/>
            <person name="Lam T.T.-Y."/>
            <person name="Chang Q."/>
            <person name="Ding S."/>
            <person name="Wang X."/>
            <person name="Zhu J."/>
            <person name="Ruan X."/>
            <person name="Zhao L."/>
            <person name="Wei J."/>
            <person name="Que T."/>
            <person name="Du C."/>
            <person name="Cheng J."/>
            <person name="Dai P."/>
            <person name="Han X."/>
            <person name="Huang E."/>
            <person name="Gao Y."/>
            <person name="Liu J."/>
            <person name="Shao H."/>
            <person name="Ye R."/>
            <person name="Li L."/>
            <person name="Wei W."/>
            <person name="Wang X."/>
            <person name="Wang C."/>
            <person name="Yang T."/>
            <person name="Huo Q."/>
            <person name="Li W."/>
            <person name="Guo W."/>
            <person name="Chen H."/>
            <person name="Zhou L."/>
            <person name="Ni X."/>
            <person name="Tian J."/>
            <person name="Zhou Y."/>
            <person name="Sheng Y."/>
            <person name="Liu T."/>
            <person name="Pan Y."/>
            <person name="Xia L."/>
            <person name="Li J."/>
            <person name="Zhao F."/>
            <person name="Cao W."/>
        </authorList>
    </citation>
    <scope>NUCLEOTIDE SEQUENCE</scope>
    <source>
        <strain evidence="1">Hyas-2018</strain>
    </source>
</reference>
<keyword evidence="2" id="KW-1185">Reference proteome</keyword>
<name>A0ACB7RMV8_HYAAI</name>
<dbReference type="EMBL" id="CM023488">
    <property type="protein sequence ID" value="KAH6923798.1"/>
    <property type="molecule type" value="Genomic_DNA"/>
</dbReference>
<comment type="caution">
    <text evidence="1">The sequence shown here is derived from an EMBL/GenBank/DDBJ whole genome shotgun (WGS) entry which is preliminary data.</text>
</comment>
<organism evidence="1 2">
    <name type="scientific">Hyalomma asiaticum</name>
    <name type="common">Tick</name>
    <dbReference type="NCBI Taxonomy" id="266040"/>
    <lineage>
        <taxon>Eukaryota</taxon>
        <taxon>Metazoa</taxon>
        <taxon>Ecdysozoa</taxon>
        <taxon>Arthropoda</taxon>
        <taxon>Chelicerata</taxon>
        <taxon>Arachnida</taxon>
        <taxon>Acari</taxon>
        <taxon>Parasitiformes</taxon>
        <taxon>Ixodida</taxon>
        <taxon>Ixodoidea</taxon>
        <taxon>Ixodidae</taxon>
        <taxon>Hyalomminae</taxon>
        <taxon>Hyalomma</taxon>
    </lineage>
</organism>